<feature type="region of interest" description="Disordered" evidence="1">
    <location>
        <begin position="356"/>
        <end position="377"/>
    </location>
</feature>
<feature type="region of interest" description="Disordered" evidence="1">
    <location>
        <begin position="15"/>
        <end position="34"/>
    </location>
</feature>
<keyword evidence="3" id="KW-1185">Reference proteome</keyword>
<protein>
    <submittedName>
        <fullName evidence="2">Uncharacterized protein</fullName>
    </submittedName>
</protein>
<dbReference type="Proteomes" id="UP001163046">
    <property type="component" value="Unassembled WGS sequence"/>
</dbReference>
<proteinExistence type="predicted"/>
<feature type="region of interest" description="Disordered" evidence="1">
    <location>
        <begin position="72"/>
        <end position="102"/>
    </location>
</feature>
<dbReference type="EMBL" id="MU827324">
    <property type="protein sequence ID" value="KAJ7356115.1"/>
    <property type="molecule type" value="Genomic_DNA"/>
</dbReference>
<accession>A0A9W9YKY9</accession>
<evidence type="ECO:0000256" key="1">
    <source>
        <dbReference type="SAM" id="MobiDB-lite"/>
    </source>
</evidence>
<reference evidence="2" key="1">
    <citation type="submission" date="2023-01" db="EMBL/GenBank/DDBJ databases">
        <title>Genome assembly of the deep-sea coral Lophelia pertusa.</title>
        <authorList>
            <person name="Herrera S."/>
            <person name="Cordes E."/>
        </authorList>
    </citation>
    <scope>NUCLEOTIDE SEQUENCE</scope>
    <source>
        <strain evidence="2">USNM1676648</strain>
        <tissue evidence="2">Polyp</tissue>
    </source>
</reference>
<name>A0A9W9YKY9_9CNID</name>
<feature type="compositionally biased region" description="Low complexity" evidence="1">
    <location>
        <begin position="20"/>
        <end position="34"/>
    </location>
</feature>
<feature type="compositionally biased region" description="Basic and acidic residues" evidence="1">
    <location>
        <begin position="362"/>
        <end position="373"/>
    </location>
</feature>
<evidence type="ECO:0000313" key="2">
    <source>
        <dbReference type="EMBL" id="KAJ7356115.1"/>
    </source>
</evidence>
<dbReference type="AlphaFoldDB" id="A0A9W9YKY9"/>
<comment type="caution">
    <text evidence="2">The sequence shown here is derived from an EMBL/GenBank/DDBJ whole genome shotgun (WGS) entry which is preliminary data.</text>
</comment>
<gene>
    <name evidence="2" type="ORF">OS493_026494</name>
</gene>
<evidence type="ECO:0000313" key="3">
    <source>
        <dbReference type="Proteomes" id="UP001163046"/>
    </source>
</evidence>
<organism evidence="2 3">
    <name type="scientific">Desmophyllum pertusum</name>
    <dbReference type="NCBI Taxonomy" id="174260"/>
    <lineage>
        <taxon>Eukaryota</taxon>
        <taxon>Metazoa</taxon>
        <taxon>Cnidaria</taxon>
        <taxon>Anthozoa</taxon>
        <taxon>Hexacorallia</taxon>
        <taxon>Scleractinia</taxon>
        <taxon>Caryophylliina</taxon>
        <taxon>Caryophylliidae</taxon>
        <taxon>Desmophyllum</taxon>
    </lineage>
</organism>
<sequence>MSAIVKTFQHISDKHAPMRSSLSDISSEASSQISDDYSRCKDRRKLVKQVTNIRVTNCCPVVVGRKAKIEVAQPRDDNHLNLPSTSAAQAPPPPDPSPSEVVDAVTDTEMSEENITQVGENCQGSYCPVINCHQQCGTEKEPKCDARPGQGILFNKGGLEFQWSIKTFFENPEKFIQEMDINACSSKEEKEDFILHKILPHLEESWGAQQASQTTNGDREKSHDASQACCGNLFGGRWWRRLEVLLLAASILSDIGMNSTTKEKKGLVPPATVMATNVLVETKYASASSGGMHSLQQLTNQKSASSDESSQVITETRFTGGTCMNKKEPTKMPHHNYENVQNRNTYQPMIRYDETVVSPSDDPSRLPCRDGKNGSRPSVHRRADLLAAQDCVGVLNCVNIFSDSC</sequence>